<dbReference type="SMART" id="SM00205">
    <property type="entry name" value="THN"/>
    <property type="match status" value="1"/>
</dbReference>
<dbReference type="PANTHER" id="PTHR31013">
    <property type="entry name" value="THAUMATIN FAMILY PROTEIN-RELATED"/>
    <property type="match status" value="1"/>
</dbReference>
<comment type="caution">
    <text evidence="2">The sequence shown here is derived from an EMBL/GenBank/DDBJ whole genome shotgun (WGS) entry which is preliminary data.</text>
</comment>
<evidence type="ECO:0008006" key="4">
    <source>
        <dbReference type="Google" id="ProtNLM"/>
    </source>
</evidence>
<dbReference type="Gene3D" id="2.60.110.10">
    <property type="entry name" value="Thaumatin"/>
    <property type="match status" value="1"/>
</dbReference>
<feature type="compositionally biased region" description="Low complexity" evidence="1">
    <location>
        <begin position="232"/>
        <end position="250"/>
    </location>
</feature>
<proteinExistence type="predicted"/>
<feature type="non-terminal residue" evidence="2">
    <location>
        <position position="355"/>
    </location>
</feature>
<sequence>MRCSSKGDQCLIGESGGPGQECNETLGCAPPIDSKFEGTFGTEQDIDWIDVSLVDGWTLPFEFKMKLKEGKKCNAGDGDRPVVTSLNCSRLTLDVCPGREKLGKLKTSLQVVHPASEQVVGCYSPCAKLTSNNWENSVADEVSPADDAAVDFCCPTPPMSPEKCREGPVEDTNFVKAVHEHCPGVYGYSYDDGMGLITCPKDTTYEMIYYCPDDGHPGPNHTGANLSNGTASSSKNKSSKNKSSPSSGNKSSRHGQHGPTVVTTTAAATTEVTTTAVATAEVTTTLPTLSPTAASEDSKTTTSAADAAKTATTTAAATLDCTVKRKHTRCDADDAVATSRRARDGALLEDEAMLR</sequence>
<dbReference type="Pfam" id="PF00314">
    <property type="entry name" value="Thaumatin"/>
    <property type="match status" value="1"/>
</dbReference>
<organism evidence="2 3">
    <name type="scientific">Prorocentrum cordatum</name>
    <dbReference type="NCBI Taxonomy" id="2364126"/>
    <lineage>
        <taxon>Eukaryota</taxon>
        <taxon>Sar</taxon>
        <taxon>Alveolata</taxon>
        <taxon>Dinophyceae</taxon>
        <taxon>Prorocentrales</taxon>
        <taxon>Prorocentraceae</taxon>
        <taxon>Prorocentrum</taxon>
    </lineage>
</organism>
<dbReference type="PROSITE" id="PS51367">
    <property type="entry name" value="THAUMATIN_2"/>
    <property type="match status" value="1"/>
</dbReference>
<feature type="compositionally biased region" description="Polar residues" evidence="1">
    <location>
        <begin position="222"/>
        <end position="231"/>
    </location>
</feature>
<name>A0ABN9QV40_9DINO</name>
<feature type="region of interest" description="Disordered" evidence="1">
    <location>
        <begin position="214"/>
        <end position="260"/>
    </location>
</feature>
<evidence type="ECO:0000256" key="1">
    <source>
        <dbReference type="SAM" id="MobiDB-lite"/>
    </source>
</evidence>
<dbReference type="PANTHER" id="PTHR31013:SF2">
    <property type="entry name" value="THAUMATIN-LIKE PROTEIN"/>
    <property type="match status" value="1"/>
</dbReference>
<evidence type="ECO:0000313" key="3">
    <source>
        <dbReference type="Proteomes" id="UP001189429"/>
    </source>
</evidence>
<dbReference type="InterPro" id="IPR037176">
    <property type="entry name" value="Osmotin/thaumatin-like_sf"/>
</dbReference>
<reference evidence="2" key="1">
    <citation type="submission" date="2023-10" db="EMBL/GenBank/DDBJ databases">
        <authorList>
            <person name="Chen Y."/>
            <person name="Shah S."/>
            <person name="Dougan E. K."/>
            <person name="Thang M."/>
            <person name="Chan C."/>
        </authorList>
    </citation>
    <scope>NUCLEOTIDE SEQUENCE [LARGE SCALE GENOMIC DNA]</scope>
</reference>
<dbReference type="SUPFAM" id="SSF49870">
    <property type="entry name" value="Osmotin, thaumatin-like protein"/>
    <property type="match status" value="1"/>
</dbReference>
<accession>A0ABN9QV40</accession>
<dbReference type="EMBL" id="CAUYUJ010004579">
    <property type="protein sequence ID" value="CAK0810166.1"/>
    <property type="molecule type" value="Genomic_DNA"/>
</dbReference>
<gene>
    <name evidence="2" type="ORF">PCOR1329_LOCUS15206</name>
</gene>
<protein>
    <recommendedName>
        <fullName evidence="4">Cellulase</fullName>
    </recommendedName>
</protein>
<keyword evidence="3" id="KW-1185">Reference proteome</keyword>
<dbReference type="InterPro" id="IPR001938">
    <property type="entry name" value="Thaumatin"/>
</dbReference>
<dbReference type="Proteomes" id="UP001189429">
    <property type="component" value="Unassembled WGS sequence"/>
</dbReference>
<evidence type="ECO:0000313" key="2">
    <source>
        <dbReference type="EMBL" id="CAK0810166.1"/>
    </source>
</evidence>